<feature type="compositionally biased region" description="Polar residues" evidence="1">
    <location>
        <begin position="453"/>
        <end position="471"/>
    </location>
</feature>
<feature type="region of interest" description="Disordered" evidence="1">
    <location>
        <begin position="542"/>
        <end position="568"/>
    </location>
</feature>
<protein>
    <submittedName>
        <fullName evidence="2">Uncharacterized protein</fullName>
    </submittedName>
</protein>
<evidence type="ECO:0000313" key="2">
    <source>
        <dbReference type="EMBL" id="KAJ5699172.1"/>
    </source>
</evidence>
<feature type="region of interest" description="Disordered" evidence="1">
    <location>
        <begin position="438"/>
        <end position="500"/>
    </location>
</feature>
<gene>
    <name evidence="2" type="ORF">N7493_012080</name>
</gene>
<dbReference type="EMBL" id="JAQJAN010000025">
    <property type="protein sequence ID" value="KAJ5699172.1"/>
    <property type="molecule type" value="Genomic_DNA"/>
</dbReference>
<evidence type="ECO:0000313" key="3">
    <source>
        <dbReference type="Proteomes" id="UP001215712"/>
    </source>
</evidence>
<dbReference type="Proteomes" id="UP001215712">
    <property type="component" value="Unassembled WGS sequence"/>
</dbReference>
<feature type="region of interest" description="Disordered" evidence="1">
    <location>
        <begin position="615"/>
        <end position="671"/>
    </location>
</feature>
<comment type="caution">
    <text evidence="2">The sequence shown here is derived from an EMBL/GenBank/DDBJ whole genome shotgun (WGS) entry which is preliminary data.</text>
</comment>
<feature type="compositionally biased region" description="Pro residues" evidence="1">
    <location>
        <begin position="441"/>
        <end position="451"/>
    </location>
</feature>
<name>A0AAD6MPX7_9EURO</name>
<dbReference type="AlphaFoldDB" id="A0AAD6MPX7"/>
<feature type="region of interest" description="Disordered" evidence="1">
    <location>
        <begin position="1"/>
        <end position="61"/>
    </location>
</feature>
<sequence>MSERGYDSDAQYFTTPRRGDHLGRSPGSRPFRRMELSDLIEQSQERSEAERWALENDRDVSQSQESAFGMHFIPTPPSTLRGPPTTFHTALDTDESKVQPVGSVTNDKPQLGPVTNSNFVRSLPSLSSTHYEPNFNVSHSAHSPVINISETNSGRDLMSDWNQFLKMSRERYGLGSSGSLPGPSTNLVVPKTRQESHSARSFTDPRSVHLSELGISTKLASHSQSSQMMSCGPSLTELVRPNRAGLFANSSQENIQLRQNTSTSALSVNEQVHIPTGLRDVSSCYSQVSPSSGNVSLGEQSIRNLTQKIPNKSPGIQETTSSESEVANIPAPRNTLLSRFREHCDADTPGPPQSRSLAIGHVSPRKISIGWMSGGRRVGYGYSPVLGKGAESPKKHEQVTPQLSQITGLKAEFAKTNEAQGLSQSHVRLEEVRRASARHYTPPPPDTPPHPSNEASTVPRSVKSAASNKGYSVSPHLRAILNRSSQERGSTTGLTEESTRDLCAPELTAAVQTEYCQIPQSSHYTSQGQGGDSFAHQWARLSRSMNSQSRNPKTTHNAVYNQKQTPQDGAFSADCLESIEPAYPQLNSHNEYEDQAHELQSKTTRAARWANRFSRYRESRKPSNNRQQEPSFASSGPYQDCDSTNASLKRATSTKSNATDDPDCLEMPGSFEGSRWASRISRML</sequence>
<feature type="compositionally biased region" description="Polar residues" evidence="1">
    <location>
        <begin position="543"/>
        <end position="567"/>
    </location>
</feature>
<reference evidence="2" key="2">
    <citation type="submission" date="2023-01" db="EMBL/GenBank/DDBJ databases">
        <authorList>
            <person name="Petersen C."/>
        </authorList>
    </citation>
    <scope>NUCLEOTIDE SEQUENCE</scope>
    <source>
        <strain evidence="2">IBT 17514</strain>
    </source>
</reference>
<feature type="compositionally biased region" description="Polar residues" evidence="1">
    <location>
        <begin position="482"/>
        <end position="496"/>
    </location>
</feature>
<feature type="compositionally biased region" description="Basic and acidic residues" evidence="1">
    <location>
        <begin position="43"/>
        <end position="60"/>
    </location>
</feature>
<evidence type="ECO:0000256" key="1">
    <source>
        <dbReference type="SAM" id="MobiDB-lite"/>
    </source>
</evidence>
<proteinExistence type="predicted"/>
<organism evidence="2 3">
    <name type="scientific">Penicillium malachiteum</name>
    <dbReference type="NCBI Taxonomy" id="1324776"/>
    <lineage>
        <taxon>Eukaryota</taxon>
        <taxon>Fungi</taxon>
        <taxon>Dikarya</taxon>
        <taxon>Ascomycota</taxon>
        <taxon>Pezizomycotina</taxon>
        <taxon>Eurotiomycetes</taxon>
        <taxon>Eurotiomycetidae</taxon>
        <taxon>Eurotiales</taxon>
        <taxon>Aspergillaceae</taxon>
        <taxon>Penicillium</taxon>
    </lineage>
</organism>
<reference evidence="2" key="1">
    <citation type="journal article" date="2023" name="IMA Fungus">
        <title>Comparative genomic study of the Penicillium genus elucidates a diverse pangenome and 15 lateral gene transfer events.</title>
        <authorList>
            <person name="Petersen C."/>
            <person name="Sorensen T."/>
            <person name="Nielsen M.R."/>
            <person name="Sondergaard T.E."/>
            <person name="Sorensen J.L."/>
            <person name="Fitzpatrick D.A."/>
            <person name="Frisvad J.C."/>
            <person name="Nielsen K.L."/>
        </authorList>
    </citation>
    <scope>NUCLEOTIDE SEQUENCE</scope>
    <source>
        <strain evidence="2">IBT 17514</strain>
    </source>
</reference>
<keyword evidence="3" id="KW-1185">Reference proteome</keyword>
<accession>A0AAD6MPX7</accession>
<feature type="compositionally biased region" description="Polar residues" evidence="1">
    <location>
        <begin position="622"/>
        <end position="659"/>
    </location>
</feature>